<sequence length="250" mass="26388">MIDTGTGPAIVLLHGFPHTHRLWERAAPRLAETHRVVAPDLVEGGSALELADRLADVLDGLGIDRATAVGIDAGVPAAVGLALRGRVDRLVVMEAVLPGVAGAEDFLRGGPPWWFGFHQVPGLAEGVLVGHEREYVEWFLRAGTADGEGIGAELTDAFATAYTGRTALAGGFEHYRAMPRTAKELAQLDRLELPVLAIGAHPVGPALGAQLVALANDLTTVQLEDCGHLIPLDAPDRLLDVLIPWLAEGL</sequence>
<dbReference type="GO" id="GO:0016020">
    <property type="term" value="C:membrane"/>
    <property type="evidence" value="ECO:0007669"/>
    <property type="project" value="TreeGrafter"/>
</dbReference>
<protein>
    <submittedName>
        <fullName evidence="3">Pimeloyl-ACP methyl ester carboxylesterase</fullName>
    </submittedName>
</protein>
<dbReference type="InterPro" id="IPR050266">
    <property type="entry name" value="AB_hydrolase_sf"/>
</dbReference>
<dbReference type="InterPro" id="IPR000073">
    <property type="entry name" value="AB_hydrolase_1"/>
</dbReference>
<dbReference type="Proteomes" id="UP000549971">
    <property type="component" value="Unassembled WGS sequence"/>
</dbReference>
<keyword evidence="1" id="KW-0378">Hydrolase</keyword>
<evidence type="ECO:0000313" key="4">
    <source>
        <dbReference type="Proteomes" id="UP000549971"/>
    </source>
</evidence>
<reference evidence="3 4" key="1">
    <citation type="submission" date="2020-08" db="EMBL/GenBank/DDBJ databases">
        <title>Sequencing the genomes of 1000 actinobacteria strains.</title>
        <authorList>
            <person name="Klenk H.-P."/>
        </authorList>
    </citation>
    <scope>NUCLEOTIDE SEQUENCE [LARGE SCALE GENOMIC DNA]</scope>
    <source>
        <strain evidence="3 4">DSM 28967</strain>
    </source>
</reference>
<dbReference type="GO" id="GO:0016787">
    <property type="term" value="F:hydrolase activity"/>
    <property type="evidence" value="ECO:0007669"/>
    <property type="project" value="UniProtKB-KW"/>
</dbReference>
<dbReference type="AlphaFoldDB" id="A0A7W9J4N7"/>
<dbReference type="Pfam" id="PF12697">
    <property type="entry name" value="Abhydrolase_6"/>
    <property type="match status" value="1"/>
</dbReference>
<dbReference type="Gene3D" id="3.40.50.1820">
    <property type="entry name" value="alpha/beta hydrolase"/>
    <property type="match status" value="1"/>
</dbReference>
<dbReference type="InterPro" id="IPR029058">
    <property type="entry name" value="AB_hydrolase_fold"/>
</dbReference>
<dbReference type="PANTHER" id="PTHR43798">
    <property type="entry name" value="MONOACYLGLYCEROL LIPASE"/>
    <property type="match status" value="1"/>
</dbReference>
<dbReference type="EMBL" id="JACHMY010000001">
    <property type="protein sequence ID" value="MBB5835567.1"/>
    <property type="molecule type" value="Genomic_DNA"/>
</dbReference>
<feature type="domain" description="AB hydrolase-1" evidence="2">
    <location>
        <begin position="10"/>
        <end position="240"/>
    </location>
</feature>
<evidence type="ECO:0000259" key="2">
    <source>
        <dbReference type="Pfam" id="PF12697"/>
    </source>
</evidence>
<dbReference type="SUPFAM" id="SSF53474">
    <property type="entry name" value="alpha/beta-Hydrolases"/>
    <property type="match status" value="1"/>
</dbReference>
<gene>
    <name evidence="3" type="ORF">HDA39_002301</name>
</gene>
<accession>A0A7W9J4N7</accession>
<proteinExistence type="predicted"/>
<keyword evidence="4" id="KW-1185">Reference proteome</keyword>
<evidence type="ECO:0000313" key="3">
    <source>
        <dbReference type="EMBL" id="MBB5835567.1"/>
    </source>
</evidence>
<name>A0A7W9J4N7_9ACTN</name>
<dbReference type="PANTHER" id="PTHR43798:SF31">
    <property type="entry name" value="AB HYDROLASE SUPERFAMILY PROTEIN YCLE"/>
    <property type="match status" value="1"/>
</dbReference>
<evidence type="ECO:0000256" key="1">
    <source>
        <dbReference type="ARBA" id="ARBA00022801"/>
    </source>
</evidence>
<dbReference type="RefSeq" id="WP_337925712.1">
    <property type="nucleotide sequence ID" value="NZ_JACHMY010000001.1"/>
</dbReference>
<organism evidence="3 4">
    <name type="scientific">Kribbella italica</name>
    <dbReference type="NCBI Taxonomy" id="1540520"/>
    <lineage>
        <taxon>Bacteria</taxon>
        <taxon>Bacillati</taxon>
        <taxon>Actinomycetota</taxon>
        <taxon>Actinomycetes</taxon>
        <taxon>Propionibacteriales</taxon>
        <taxon>Kribbellaceae</taxon>
        <taxon>Kribbella</taxon>
    </lineage>
</organism>
<comment type="caution">
    <text evidence="3">The sequence shown here is derived from an EMBL/GenBank/DDBJ whole genome shotgun (WGS) entry which is preliminary data.</text>
</comment>